<keyword evidence="2" id="KW-0812">Transmembrane</keyword>
<dbReference type="EMBL" id="LGTE01000021">
    <property type="protein sequence ID" value="KNZ68806.1"/>
    <property type="molecule type" value="Genomic_DNA"/>
</dbReference>
<organism evidence="4 5">
    <name type="scientific">Thermincola ferriacetica</name>
    <dbReference type="NCBI Taxonomy" id="281456"/>
    <lineage>
        <taxon>Bacteria</taxon>
        <taxon>Bacillati</taxon>
        <taxon>Bacillota</taxon>
        <taxon>Clostridia</taxon>
        <taxon>Eubacteriales</taxon>
        <taxon>Thermincolaceae</taxon>
        <taxon>Thermincola</taxon>
    </lineage>
</organism>
<comment type="caution">
    <text evidence="4">The sequence shown here is derived from an EMBL/GenBank/DDBJ whole genome shotgun (WGS) entry which is preliminary data.</text>
</comment>
<keyword evidence="2" id="KW-1133">Transmembrane helix</keyword>
<dbReference type="AlphaFoldDB" id="A0A0L6W013"/>
<evidence type="ECO:0000256" key="2">
    <source>
        <dbReference type="SAM" id="Phobius"/>
    </source>
</evidence>
<dbReference type="Proteomes" id="UP000037175">
    <property type="component" value="Unassembled WGS sequence"/>
</dbReference>
<proteinExistence type="inferred from homology"/>
<name>A0A0L6W013_9FIRM</name>
<feature type="domain" description="Prepilin type IV endopeptidase peptidase" evidence="3">
    <location>
        <begin position="11"/>
        <end position="114"/>
    </location>
</feature>
<evidence type="ECO:0000256" key="1">
    <source>
        <dbReference type="ARBA" id="ARBA00005801"/>
    </source>
</evidence>
<gene>
    <name evidence="4" type="ORF">Tfer_2528</name>
</gene>
<evidence type="ECO:0000259" key="3">
    <source>
        <dbReference type="Pfam" id="PF01478"/>
    </source>
</evidence>
<feature type="transmembrane region" description="Helical" evidence="2">
    <location>
        <begin position="54"/>
        <end position="73"/>
    </location>
</feature>
<comment type="similarity">
    <text evidence="1">Belongs to the peptidase A24 family.</text>
</comment>
<dbReference type="Pfam" id="PF01478">
    <property type="entry name" value="Peptidase_A24"/>
    <property type="match status" value="1"/>
</dbReference>
<feature type="transmembrane region" description="Helical" evidence="2">
    <location>
        <begin position="6"/>
        <end position="23"/>
    </location>
</feature>
<sequence length="184" mass="20373">MVTVCFIGKSLILIIILGLALYYDIREQKIKNFITLPAAVLGLATNLMEGGLTGLLFSIKGWLVPVAVLMVLYRINVMGAGDIKLFAAIGAVMGLPFTAYSFVFSVYTGGVIALVILLKKRVFIRRMQDVCNYFKYIFLTGRLAKYSGDDDKSSKFIFSTAIVPGTMIQYIITLLQFKGIILFN</sequence>
<dbReference type="GO" id="GO:0004190">
    <property type="term" value="F:aspartic-type endopeptidase activity"/>
    <property type="evidence" value="ECO:0007669"/>
    <property type="project" value="InterPro"/>
</dbReference>
<accession>A0A0L6W013</accession>
<dbReference type="PANTHER" id="PTHR30487:SF0">
    <property type="entry name" value="PREPILIN LEADER PEPTIDASE_N-METHYLTRANSFERASE-RELATED"/>
    <property type="match status" value="1"/>
</dbReference>
<protein>
    <submittedName>
        <fullName evidence="4">Peptidase A24A prepilin type IV</fullName>
    </submittedName>
</protein>
<feature type="transmembrane region" description="Helical" evidence="2">
    <location>
        <begin position="85"/>
        <end position="118"/>
    </location>
</feature>
<keyword evidence="5" id="KW-1185">Reference proteome</keyword>
<dbReference type="GO" id="GO:0006465">
    <property type="term" value="P:signal peptide processing"/>
    <property type="evidence" value="ECO:0007669"/>
    <property type="project" value="TreeGrafter"/>
</dbReference>
<keyword evidence="2" id="KW-0472">Membrane</keyword>
<dbReference type="InterPro" id="IPR000045">
    <property type="entry name" value="Prepilin_IV_endopep_pep"/>
</dbReference>
<dbReference type="RefSeq" id="WP_013121270.1">
    <property type="nucleotide sequence ID" value="NZ_LGTE01000021.1"/>
</dbReference>
<dbReference type="PANTHER" id="PTHR30487">
    <property type="entry name" value="TYPE 4 PREPILIN-LIKE PROTEINS LEADER PEPTIDE-PROCESSING ENZYME"/>
    <property type="match status" value="1"/>
</dbReference>
<evidence type="ECO:0000313" key="4">
    <source>
        <dbReference type="EMBL" id="KNZ68806.1"/>
    </source>
</evidence>
<dbReference type="InterPro" id="IPR050882">
    <property type="entry name" value="Prepilin_peptidase/N-MTase"/>
</dbReference>
<evidence type="ECO:0000313" key="5">
    <source>
        <dbReference type="Proteomes" id="UP000037175"/>
    </source>
</evidence>
<dbReference type="Gene3D" id="1.20.120.1220">
    <property type="match status" value="1"/>
</dbReference>
<feature type="transmembrane region" description="Helical" evidence="2">
    <location>
        <begin position="156"/>
        <end position="177"/>
    </location>
</feature>
<dbReference type="GO" id="GO:0005886">
    <property type="term" value="C:plasma membrane"/>
    <property type="evidence" value="ECO:0007669"/>
    <property type="project" value="TreeGrafter"/>
</dbReference>
<reference evidence="5" key="1">
    <citation type="submission" date="2015-07" db="EMBL/GenBank/DDBJ databases">
        <title>Complete Genome of Thermincola ferriacetica strain Z-0001T.</title>
        <authorList>
            <person name="Lusk B."/>
            <person name="Badalamenti J.P."/>
            <person name="Parameswaran P."/>
            <person name="Bond D.R."/>
            <person name="Torres C.I."/>
        </authorList>
    </citation>
    <scope>NUCLEOTIDE SEQUENCE [LARGE SCALE GENOMIC DNA]</scope>
    <source>
        <strain evidence="5">Z-0001</strain>
    </source>
</reference>